<dbReference type="EMBL" id="DVOS01000018">
    <property type="protein sequence ID" value="HIV22593.1"/>
    <property type="molecule type" value="Genomic_DNA"/>
</dbReference>
<dbReference type="InterPro" id="IPR018461">
    <property type="entry name" value="Na/H_Antiport_NhaC-like_C"/>
</dbReference>
<comment type="subcellular location">
    <subcellularLocation>
        <location evidence="1">Cell membrane</location>
        <topology evidence="1">Multi-pass membrane protein</topology>
    </subcellularLocation>
</comment>
<keyword evidence="7 9" id="KW-0472">Membrane</keyword>
<keyword evidence="4" id="KW-1003">Cell membrane</keyword>
<feature type="domain" description="Na+/H+ antiporter NhaC-like C-terminal" evidence="10">
    <location>
        <begin position="193"/>
        <end position="425"/>
    </location>
</feature>
<sequence length="430" mass="45170">MSNKRKGNPWALLPIGVFLIIFLGAGILTGDFNTMPAIVGFLIALSIAFCQNRKVDFQRKLTIISRGIGEENIVTMCLIFLAAGAFPGTISAAGGVESTVNLGLSIMPPSIAVTGLFVIGCFISVSMGTSVGTITAMAPIGAGIAQETGLSVPLCLGAVVCGAMFGDNLSMISDTTIAAVRTQGCEMKDKFRENFLIVLPAAIVTALLFFFVARSQSGVLVLDKAAYGFQIARVIPYLVVLVGALIGVNVFVILIGGTILSAIVGISTGAFAFSELFQKMGEGVTSMYDITVISIIVAAIVALVREYGGIEFLLDVIRGKIRGARGGELGISLLVFLVDCCTANNTVAIVMAGPIAKEISDEYQISPKRSASLLDIFASVGQGVIPYGAQLLTAAGMAAVSPVEIMPFLYYPILMGISAIFFIMFRRRKV</sequence>
<organism evidence="11 12">
    <name type="scientific">Candidatus Merdiplasma excrementigallinarum</name>
    <dbReference type="NCBI Taxonomy" id="2840864"/>
    <lineage>
        <taxon>Bacteria</taxon>
        <taxon>Bacillati</taxon>
        <taxon>Bacillota</taxon>
        <taxon>Clostridia</taxon>
        <taxon>Lachnospirales</taxon>
        <taxon>Lachnospiraceae</taxon>
        <taxon>Lachnospiraceae incertae sedis</taxon>
        <taxon>Candidatus Merdiplasma</taxon>
    </lineage>
</organism>
<comment type="similarity">
    <text evidence="8">Belongs to the NhaC Na(+)/H(+) (TC 2.A.35) antiporter family.</text>
</comment>
<dbReference type="GO" id="GO:0015297">
    <property type="term" value="F:antiporter activity"/>
    <property type="evidence" value="ECO:0007669"/>
    <property type="project" value="UniProtKB-KW"/>
</dbReference>
<feature type="transmembrane region" description="Helical" evidence="9">
    <location>
        <begin position="35"/>
        <end position="52"/>
    </location>
</feature>
<evidence type="ECO:0000256" key="1">
    <source>
        <dbReference type="ARBA" id="ARBA00004651"/>
    </source>
</evidence>
<evidence type="ECO:0000259" key="10">
    <source>
        <dbReference type="Pfam" id="PF03553"/>
    </source>
</evidence>
<evidence type="ECO:0000256" key="2">
    <source>
        <dbReference type="ARBA" id="ARBA00022448"/>
    </source>
</evidence>
<evidence type="ECO:0000256" key="9">
    <source>
        <dbReference type="SAM" id="Phobius"/>
    </source>
</evidence>
<feature type="transmembrane region" description="Helical" evidence="9">
    <location>
        <begin position="286"/>
        <end position="304"/>
    </location>
</feature>
<evidence type="ECO:0000256" key="3">
    <source>
        <dbReference type="ARBA" id="ARBA00022449"/>
    </source>
</evidence>
<dbReference type="InterPro" id="IPR052180">
    <property type="entry name" value="NhaC_Na-H+_Antiporter"/>
</dbReference>
<proteinExistence type="inferred from homology"/>
<keyword evidence="5 9" id="KW-0812">Transmembrane</keyword>
<feature type="transmembrane region" description="Helical" evidence="9">
    <location>
        <begin position="12"/>
        <end position="29"/>
    </location>
</feature>
<feature type="transmembrane region" description="Helical" evidence="9">
    <location>
        <begin position="252"/>
        <end position="274"/>
    </location>
</feature>
<protein>
    <submittedName>
        <fullName evidence="11">Na+/H+ antiporter NhaC family protein</fullName>
    </submittedName>
</protein>
<feature type="transmembrane region" description="Helical" evidence="9">
    <location>
        <begin position="195"/>
        <end position="213"/>
    </location>
</feature>
<name>A0A9D1NX34_9FIRM</name>
<evidence type="ECO:0000256" key="7">
    <source>
        <dbReference type="ARBA" id="ARBA00023136"/>
    </source>
</evidence>
<evidence type="ECO:0000313" key="12">
    <source>
        <dbReference type="Proteomes" id="UP000886889"/>
    </source>
</evidence>
<keyword evidence="3" id="KW-0050">Antiport</keyword>
<dbReference type="PANTHER" id="PTHR33451">
    <property type="entry name" value="MALATE-2H(+)/NA(+)-LACTATE ANTIPORTER"/>
    <property type="match status" value="1"/>
</dbReference>
<feature type="transmembrane region" description="Helical" evidence="9">
    <location>
        <begin position="73"/>
        <end position="96"/>
    </location>
</feature>
<accession>A0A9D1NX34</accession>
<dbReference type="PANTHER" id="PTHR33451:SF5">
    <property type="entry name" value="NA+_H+ ANTIPORTER"/>
    <property type="match status" value="1"/>
</dbReference>
<evidence type="ECO:0000256" key="8">
    <source>
        <dbReference type="ARBA" id="ARBA00038435"/>
    </source>
</evidence>
<dbReference type="GO" id="GO:0005886">
    <property type="term" value="C:plasma membrane"/>
    <property type="evidence" value="ECO:0007669"/>
    <property type="project" value="UniProtKB-SubCell"/>
</dbReference>
<keyword evidence="6 9" id="KW-1133">Transmembrane helix</keyword>
<feature type="transmembrane region" description="Helical" evidence="9">
    <location>
        <begin position="329"/>
        <end position="352"/>
    </location>
</feature>
<evidence type="ECO:0000256" key="5">
    <source>
        <dbReference type="ARBA" id="ARBA00022692"/>
    </source>
</evidence>
<dbReference type="Pfam" id="PF03553">
    <property type="entry name" value="Na_H_antiporter"/>
    <property type="match status" value="1"/>
</dbReference>
<evidence type="ECO:0000256" key="4">
    <source>
        <dbReference type="ARBA" id="ARBA00022475"/>
    </source>
</evidence>
<reference evidence="11" key="1">
    <citation type="submission" date="2020-10" db="EMBL/GenBank/DDBJ databases">
        <authorList>
            <person name="Gilroy R."/>
        </authorList>
    </citation>
    <scope>NUCLEOTIDE SEQUENCE</scope>
    <source>
        <strain evidence="11">ChiBcec6-7307</strain>
    </source>
</reference>
<feature type="transmembrane region" description="Helical" evidence="9">
    <location>
        <begin position="408"/>
        <end position="425"/>
    </location>
</feature>
<dbReference type="AlphaFoldDB" id="A0A9D1NX34"/>
<keyword evidence="2" id="KW-0813">Transport</keyword>
<evidence type="ECO:0000313" key="11">
    <source>
        <dbReference type="EMBL" id="HIV22593.1"/>
    </source>
</evidence>
<feature type="transmembrane region" description="Helical" evidence="9">
    <location>
        <begin position="225"/>
        <end position="246"/>
    </location>
</feature>
<comment type="caution">
    <text evidence="11">The sequence shown here is derived from an EMBL/GenBank/DDBJ whole genome shotgun (WGS) entry which is preliminary data.</text>
</comment>
<dbReference type="Proteomes" id="UP000886889">
    <property type="component" value="Unassembled WGS sequence"/>
</dbReference>
<evidence type="ECO:0000256" key="6">
    <source>
        <dbReference type="ARBA" id="ARBA00022989"/>
    </source>
</evidence>
<gene>
    <name evidence="11" type="ORF">IAC80_01505</name>
</gene>
<reference evidence="11" key="2">
    <citation type="journal article" date="2021" name="PeerJ">
        <title>Extensive microbial diversity within the chicken gut microbiome revealed by metagenomics and culture.</title>
        <authorList>
            <person name="Gilroy R."/>
            <person name="Ravi A."/>
            <person name="Getino M."/>
            <person name="Pursley I."/>
            <person name="Horton D.L."/>
            <person name="Alikhan N.F."/>
            <person name="Baker D."/>
            <person name="Gharbi K."/>
            <person name="Hall N."/>
            <person name="Watson M."/>
            <person name="Adriaenssens E.M."/>
            <person name="Foster-Nyarko E."/>
            <person name="Jarju S."/>
            <person name="Secka A."/>
            <person name="Antonio M."/>
            <person name="Oren A."/>
            <person name="Chaudhuri R.R."/>
            <person name="La Ragione R."/>
            <person name="Hildebrand F."/>
            <person name="Pallen M.J."/>
        </authorList>
    </citation>
    <scope>NUCLEOTIDE SEQUENCE</scope>
    <source>
        <strain evidence="11">ChiBcec6-7307</strain>
    </source>
</reference>